<reference evidence="1" key="1">
    <citation type="submission" date="2021-06" db="EMBL/GenBank/DDBJ databases">
        <title>Parelaphostrongylus tenuis whole genome reference sequence.</title>
        <authorList>
            <person name="Garwood T.J."/>
            <person name="Larsen P.A."/>
            <person name="Fountain-Jones N.M."/>
            <person name="Garbe J.R."/>
            <person name="Macchietto M.G."/>
            <person name="Kania S.A."/>
            <person name="Gerhold R.W."/>
            <person name="Richards J.E."/>
            <person name="Wolf T.M."/>
        </authorList>
    </citation>
    <scope>NUCLEOTIDE SEQUENCE</scope>
    <source>
        <strain evidence="1">MNPRO001-30</strain>
        <tissue evidence="1">Meninges</tissue>
    </source>
</reference>
<evidence type="ECO:0000313" key="1">
    <source>
        <dbReference type="EMBL" id="KAJ1372058.1"/>
    </source>
</evidence>
<sequence length="85" mass="10196">MKLSTKEIGEVVLKVVEAFKSYLPQICSTEREEMIVRWRNIRVIRWMWALIHCLKQLKNYHHKDILNSQAMQGVWHNGKDNIKYA</sequence>
<comment type="caution">
    <text evidence="1">The sequence shown here is derived from an EMBL/GenBank/DDBJ whole genome shotgun (WGS) entry which is preliminary data.</text>
</comment>
<evidence type="ECO:0000313" key="2">
    <source>
        <dbReference type="Proteomes" id="UP001196413"/>
    </source>
</evidence>
<dbReference type="EMBL" id="JAHQIW010007087">
    <property type="protein sequence ID" value="KAJ1372058.1"/>
    <property type="molecule type" value="Genomic_DNA"/>
</dbReference>
<dbReference type="Proteomes" id="UP001196413">
    <property type="component" value="Unassembled WGS sequence"/>
</dbReference>
<proteinExistence type="predicted"/>
<name>A0AAD5R901_PARTN</name>
<keyword evidence="2" id="KW-1185">Reference proteome</keyword>
<dbReference type="AlphaFoldDB" id="A0AAD5R901"/>
<accession>A0AAD5R901</accession>
<protein>
    <submittedName>
        <fullName evidence="1">Uncharacterized protein</fullName>
    </submittedName>
</protein>
<organism evidence="1 2">
    <name type="scientific">Parelaphostrongylus tenuis</name>
    <name type="common">Meningeal worm</name>
    <dbReference type="NCBI Taxonomy" id="148309"/>
    <lineage>
        <taxon>Eukaryota</taxon>
        <taxon>Metazoa</taxon>
        <taxon>Ecdysozoa</taxon>
        <taxon>Nematoda</taxon>
        <taxon>Chromadorea</taxon>
        <taxon>Rhabditida</taxon>
        <taxon>Rhabditina</taxon>
        <taxon>Rhabditomorpha</taxon>
        <taxon>Strongyloidea</taxon>
        <taxon>Metastrongylidae</taxon>
        <taxon>Parelaphostrongylus</taxon>
    </lineage>
</organism>
<gene>
    <name evidence="1" type="ORF">KIN20_034118</name>
</gene>